<evidence type="ECO:0000313" key="3">
    <source>
        <dbReference type="EMBL" id="TMI75922.1"/>
    </source>
</evidence>
<dbReference type="Gene3D" id="3.40.140.80">
    <property type="match status" value="1"/>
</dbReference>
<sequence>MRSDTASPGRDAIGLIAGAGSLPLVLAKAVKARGHPLVCLALEDADASLLPLADHTYRVQFGQIEEVIAALKRHGARRVLMVGRVSRTDLVDRGDTLFRRWLSEATDRRDQTVFRRGLQRLHDLGVDIVSPLEFAPELAVPVGVLTHRAPTDIEWHDVRMGISVARTVAALDAGQTVVLKRGVILAVEAAEGTDATIRRGGSLAAGSVVVKAARPDQDPRFDLPTIGAQTVGLLQEVGATVLAVEAGKTLLLDRVEALTVADRAGIAMVGVDVAEAGG</sequence>
<dbReference type="EMBL" id="VBAP01000036">
    <property type="protein sequence ID" value="TMI75922.1"/>
    <property type="molecule type" value="Genomic_DNA"/>
</dbReference>
<feature type="domain" description="LpxI C-terminal" evidence="1">
    <location>
        <begin position="142"/>
        <end position="268"/>
    </location>
</feature>
<evidence type="ECO:0000259" key="1">
    <source>
        <dbReference type="Pfam" id="PF06230"/>
    </source>
</evidence>
<dbReference type="PANTHER" id="PTHR39962:SF1">
    <property type="entry name" value="LPXI FAMILY PROTEIN"/>
    <property type="match status" value="1"/>
</dbReference>
<dbReference type="Gene3D" id="3.40.50.20">
    <property type="match status" value="1"/>
</dbReference>
<dbReference type="Pfam" id="PF06230">
    <property type="entry name" value="LpxI_C"/>
    <property type="match status" value="1"/>
</dbReference>
<feature type="domain" description="LpxI N-terminal" evidence="2">
    <location>
        <begin position="13"/>
        <end position="138"/>
    </location>
</feature>
<dbReference type="InterPro" id="IPR043167">
    <property type="entry name" value="LpxI_C_sf"/>
</dbReference>
<dbReference type="InterPro" id="IPR041255">
    <property type="entry name" value="LpxI_N"/>
</dbReference>
<organism evidence="3 4">
    <name type="scientific">Candidatus Segetimicrobium genomatis</name>
    <dbReference type="NCBI Taxonomy" id="2569760"/>
    <lineage>
        <taxon>Bacteria</taxon>
        <taxon>Bacillati</taxon>
        <taxon>Candidatus Sysuimicrobiota</taxon>
        <taxon>Candidatus Sysuimicrobiia</taxon>
        <taxon>Candidatus Sysuimicrobiales</taxon>
        <taxon>Candidatus Segetimicrobiaceae</taxon>
        <taxon>Candidatus Segetimicrobium</taxon>
    </lineage>
</organism>
<dbReference type="Pfam" id="PF17930">
    <property type="entry name" value="LpxI_N"/>
    <property type="match status" value="1"/>
</dbReference>
<name>A0A537IXY7_9BACT</name>
<reference evidence="3 4" key="1">
    <citation type="journal article" date="2019" name="Nat. Microbiol.">
        <title>Mediterranean grassland soil C-N compound turnover is dependent on rainfall and depth, and is mediated by genomically divergent microorganisms.</title>
        <authorList>
            <person name="Diamond S."/>
            <person name="Andeer P.F."/>
            <person name="Li Z."/>
            <person name="Crits-Christoph A."/>
            <person name="Burstein D."/>
            <person name="Anantharaman K."/>
            <person name="Lane K.R."/>
            <person name="Thomas B.C."/>
            <person name="Pan C."/>
            <person name="Northen T.R."/>
            <person name="Banfield J.F."/>
        </authorList>
    </citation>
    <scope>NUCLEOTIDE SEQUENCE [LARGE SCALE GENOMIC DNA]</scope>
    <source>
        <strain evidence="3">NP_8</strain>
    </source>
</reference>
<dbReference type="AlphaFoldDB" id="A0A537IXY7"/>
<comment type="caution">
    <text evidence="3">The sequence shown here is derived from an EMBL/GenBank/DDBJ whole genome shotgun (WGS) entry which is preliminary data.</text>
</comment>
<dbReference type="InterPro" id="IPR010415">
    <property type="entry name" value="LpxI_C"/>
</dbReference>
<dbReference type="InterPro" id="IPR053174">
    <property type="entry name" value="LpxI"/>
</dbReference>
<proteinExistence type="predicted"/>
<evidence type="ECO:0000259" key="2">
    <source>
        <dbReference type="Pfam" id="PF17930"/>
    </source>
</evidence>
<dbReference type="Proteomes" id="UP000318834">
    <property type="component" value="Unassembled WGS sequence"/>
</dbReference>
<evidence type="ECO:0000313" key="4">
    <source>
        <dbReference type="Proteomes" id="UP000318834"/>
    </source>
</evidence>
<gene>
    <name evidence="3" type="ORF">E6H05_05355</name>
</gene>
<protein>
    <submittedName>
        <fullName evidence="3">LpxI family protein</fullName>
    </submittedName>
</protein>
<dbReference type="PANTHER" id="PTHR39962">
    <property type="entry name" value="BLL4848 PROTEIN"/>
    <property type="match status" value="1"/>
</dbReference>
<accession>A0A537IXY7</accession>